<comment type="pathway">
    <text evidence="1 9">Amino-acid biosynthesis; L-arginine biosynthesis; N(2)-acetyl-L-ornithine from L-glutamate: step 2/4.</text>
</comment>
<name>A0A2M7T6J5_9ACTN</name>
<dbReference type="InterPro" id="IPR036393">
    <property type="entry name" value="AceGlu_kinase-like_sf"/>
</dbReference>
<comment type="caution">
    <text evidence="11">The sequence shown here is derived from an EMBL/GenBank/DDBJ whole genome shotgun (WGS) entry which is preliminary data.</text>
</comment>
<dbReference type="HAMAP" id="MF_00082">
    <property type="entry name" value="ArgB"/>
    <property type="match status" value="1"/>
</dbReference>
<dbReference type="PIRSF" id="PIRSF000728">
    <property type="entry name" value="NAGK"/>
    <property type="match status" value="1"/>
</dbReference>
<feature type="site" description="Transition state stabilizer" evidence="9">
    <location>
        <position position="29"/>
    </location>
</feature>
<comment type="function">
    <text evidence="9">Catalyzes the ATP-dependent phosphorylation of N-acetyl-L-glutamate.</text>
</comment>
<dbReference type="SUPFAM" id="SSF53633">
    <property type="entry name" value="Carbamate kinase-like"/>
    <property type="match status" value="1"/>
</dbReference>
<dbReference type="EC" id="2.7.2.8" evidence="9"/>
<evidence type="ECO:0000256" key="9">
    <source>
        <dbReference type="HAMAP-Rule" id="MF_00082"/>
    </source>
</evidence>
<proteinExistence type="inferred from homology"/>
<keyword evidence="9" id="KW-0963">Cytoplasm</keyword>
<dbReference type="InterPro" id="IPR004662">
    <property type="entry name" value="AcgluKinase_fam"/>
</dbReference>
<dbReference type="PANTHER" id="PTHR23342:SF0">
    <property type="entry name" value="N-ACETYLGLUTAMATE SYNTHASE, MITOCHONDRIAL"/>
    <property type="match status" value="1"/>
</dbReference>
<organism evidence="11 12">
    <name type="scientific">Candidatus Aquicultor secundus</name>
    <dbReference type="NCBI Taxonomy" id="1973895"/>
    <lineage>
        <taxon>Bacteria</taxon>
        <taxon>Bacillati</taxon>
        <taxon>Actinomycetota</taxon>
        <taxon>Candidatus Aquicultoria</taxon>
        <taxon>Candidatus Aquicultorales</taxon>
        <taxon>Candidatus Aquicultoraceae</taxon>
        <taxon>Candidatus Aquicultor</taxon>
    </lineage>
</organism>
<gene>
    <name evidence="9 11" type="primary">argB</name>
    <name evidence="11" type="ORF">COY37_08295</name>
</gene>
<dbReference type="GO" id="GO:0005737">
    <property type="term" value="C:cytoplasm"/>
    <property type="evidence" value="ECO:0007669"/>
    <property type="project" value="UniProtKB-SubCell"/>
</dbReference>
<comment type="subcellular location">
    <subcellularLocation>
        <location evidence="9">Cytoplasm</location>
    </subcellularLocation>
</comment>
<keyword evidence="5 9" id="KW-0547">Nucleotide-binding</keyword>
<keyword evidence="6 9" id="KW-0418">Kinase</keyword>
<keyword evidence="4 9" id="KW-0808">Transferase</keyword>
<feature type="site" description="Transition state stabilizer" evidence="9">
    <location>
        <position position="244"/>
    </location>
</feature>
<comment type="similarity">
    <text evidence="9">Belongs to the acetylglutamate kinase family. ArgB subfamily.</text>
</comment>
<dbReference type="InterPro" id="IPR001057">
    <property type="entry name" value="Glu/AcGlu_kinase"/>
</dbReference>
<sequence length="286" mass="31091">MQVVMEKAQILTEALPYIKEYHGKTVVIKYGGAAMEREDLKEVVATDIVLMKYVGLNPIIVHGGGPEVSRHMKALGMEVKFVNGLRVTDKETIDIVKMVLVGKVNKEIVSLINRHGKLAVGLSGDDGNLIVAKKKQMTDVDLGYVGEVAKINKEVLENLIKDDFIPVVATVGVGEDGMSYNINADKVAGEIAAALEADKIIFLTDVDGLYRDFDDKESLISELTLDECEHKLANNEISSGMFPKVEGCVTAIKSGVKRAHILNGMVPHALLLEIFTDQGVGTMISK</sequence>
<feature type="binding site" evidence="9">
    <location>
        <position position="181"/>
    </location>
    <ligand>
        <name>substrate</name>
    </ligand>
</feature>
<evidence type="ECO:0000259" key="10">
    <source>
        <dbReference type="Pfam" id="PF00696"/>
    </source>
</evidence>
<dbReference type="UniPathway" id="UPA00068">
    <property type="reaction ID" value="UER00107"/>
</dbReference>
<dbReference type="Gene3D" id="3.40.1160.10">
    <property type="entry name" value="Acetylglutamate kinase-like"/>
    <property type="match status" value="1"/>
</dbReference>
<keyword evidence="7 9" id="KW-0067">ATP-binding</keyword>
<feature type="binding site" evidence="9">
    <location>
        <position position="86"/>
    </location>
    <ligand>
        <name>substrate</name>
    </ligand>
</feature>
<feature type="domain" description="Aspartate/glutamate/uridylate kinase" evidence="10">
    <location>
        <begin position="24"/>
        <end position="263"/>
    </location>
</feature>
<dbReference type="GO" id="GO:0042450">
    <property type="term" value="P:L-arginine biosynthetic process via ornithine"/>
    <property type="evidence" value="ECO:0007669"/>
    <property type="project" value="UniProtKB-UniRule"/>
</dbReference>
<protein>
    <recommendedName>
        <fullName evidence="9">Acetylglutamate kinase</fullName>
        <ecNumber evidence="9">2.7.2.8</ecNumber>
    </recommendedName>
    <alternativeName>
        <fullName evidence="9">N-acetyl-L-glutamate 5-phosphotransferase</fullName>
    </alternativeName>
    <alternativeName>
        <fullName evidence="9">NAG kinase</fullName>
        <shortName evidence="9">NAGK</shortName>
    </alternativeName>
</protein>
<feature type="binding site" evidence="9">
    <location>
        <begin position="64"/>
        <end position="65"/>
    </location>
    <ligand>
        <name>substrate</name>
    </ligand>
</feature>
<dbReference type="GO" id="GO:0003991">
    <property type="term" value="F:acetylglutamate kinase activity"/>
    <property type="evidence" value="ECO:0007669"/>
    <property type="project" value="UniProtKB-UniRule"/>
</dbReference>
<dbReference type="CDD" id="cd04250">
    <property type="entry name" value="AAK_NAGK-C"/>
    <property type="match status" value="1"/>
</dbReference>
<evidence type="ECO:0000256" key="7">
    <source>
        <dbReference type="ARBA" id="ARBA00022840"/>
    </source>
</evidence>
<evidence type="ECO:0000256" key="2">
    <source>
        <dbReference type="ARBA" id="ARBA00022571"/>
    </source>
</evidence>
<keyword evidence="2 9" id="KW-0055">Arginine biosynthesis</keyword>
<dbReference type="EMBL" id="PFNG01000198">
    <property type="protein sequence ID" value="PIZ36559.1"/>
    <property type="molecule type" value="Genomic_DNA"/>
</dbReference>
<dbReference type="PRINTS" id="PR00474">
    <property type="entry name" value="GLU5KINASE"/>
</dbReference>
<comment type="catalytic activity">
    <reaction evidence="8 9">
        <text>N-acetyl-L-glutamate + ATP = N-acetyl-L-glutamyl 5-phosphate + ADP</text>
        <dbReference type="Rhea" id="RHEA:14629"/>
        <dbReference type="ChEBI" id="CHEBI:30616"/>
        <dbReference type="ChEBI" id="CHEBI:44337"/>
        <dbReference type="ChEBI" id="CHEBI:57936"/>
        <dbReference type="ChEBI" id="CHEBI:456216"/>
        <dbReference type="EC" id="2.7.2.8"/>
    </reaction>
</comment>
<dbReference type="InterPro" id="IPR001048">
    <property type="entry name" value="Asp/Glu/Uridylate_kinase"/>
</dbReference>
<evidence type="ECO:0000256" key="6">
    <source>
        <dbReference type="ARBA" id="ARBA00022777"/>
    </source>
</evidence>
<dbReference type="FunFam" id="3.40.1160.10:FF:000004">
    <property type="entry name" value="Acetylglutamate kinase"/>
    <property type="match status" value="1"/>
</dbReference>
<dbReference type="Pfam" id="PF00696">
    <property type="entry name" value="AA_kinase"/>
    <property type="match status" value="1"/>
</dbReference>
<dbReference type="GO" id="GO:0005524">
    <property type="term" value="F:ATP binding"/>
    <property type="evidence" value="ECO:0007669"/>
    <property type="project" value="UniProtKB-UniRule"/>
</dbReference>
<dbReference type="InterPro" id="IPR037528">
    <property type="entry name" value="ArgB"/>
</dbReference>
<dbReference type="AlphaFoldDB" id="A0A2M7T6J5"/>
<evidence type="ECO:0000256" key="5">
    <source>
        <dbReference type="ARBA" id="ARBA00022741"/>
    </source>
</evidence>
<evidence type="ECO:0000256" key="8">
    <source>
        <dbReference type="ARBA" id="ARBA00048141"/>
    </source>
</evidence>
<evidence type="ECO:0000313" key="11">
    <source>
        <dbReference type="EMBL" id="PIZ36559.1"/>
    </source>
</evidence>
<dbReference type="NCBIfam" id="TIGR00761">
    <property type="entry name" value="argB"/>
    <property type="match status" value="1"/>
</dbReference>
<evidence type="ECO:0000256" key="1">
    <source>
        <dbReference type="ARBA" id="ARBA00004828"/>
    </source>
</evidence>
<dbReference type="Proteomes" id="UP000230956">
    <property type="component" value="Unassembled WGS sequence"/>
</dbReference>
<evidence type="ECO:0000313" key="12">
    <source>
        <dbReference type="Proteomes" id="UP000230956"/>
    </source>
</evidence>
<dbReference type="RefSeq" id="WP_353682456.1">
    <property type="nucleotide sequence ID" value="NZ_MNXI01000105.1"/>
</dbReference>
<evidence type="ECO:0000256" key="3">
    <source>
        <dbReference type="ARBA" id="ARBA00022605"/>
    </source>
</evidence>
<evidence type="ECO:0000256" key="4">
    <source>
        <dbReference type="ARBA" id="ARBA00022679"/>
    </source>
</evidence>
<accession>A0A2M7T6J5</accession>
<dbReference type="PANTHER" id="PTHR23342">
    <property type="entry name" value="N-ACETYLGLUTAMATE SYNTHASE"/>
    <property type="match status" value="1"/>
</dbReference>
<dbReference type="InterPro" id="IPR041727">
    <property type="entry name" value="NAGK-C"/>
</dbReference>
<keyword evidence="3 9" id="KW-0028">Amino-acid biosynthesis</keyword>
<reference evidence="12" key="1">
    <citation type="submission" date="2017-09" db="EMBL/GenBank/DDBJ databases">
        <title>Depth-based differentiation of microbial function through sediment-hosted aquifers and enrichment of novel symbionts in the deep terrestrial subsurface.</title>
        <authorList>
            <person name="Probst A.J."/>
            <person name="Ladd B."/>
            <person name="Jarett J.K."/>
            <person name="Geller-Mcgrath D.E."/>
            <person name="Sieber C.M.K."/>
            <person name="Emerson J.B."/>
            <person name="Anantharaman K."/>
            <person name="Thomas B.C."/>
            <person name="Malmstrom R."/>
            <person name="Stieglmeier M."/>
            <person name="Klingl A."/>
            <person name="Woyke T."/>
            <person name="Ryan C.M."/>
            <person name="Banfield J.F."/>
        </authorList>
    </citation>
    <scope>NUCLEOTIDE SEQUENCE [LARGE SCALE GENOMIC DNA]</scope>
</reference>